<sequence length="167" mass="19766">MNFLNKTLKTASQSEPDLQQYQDLINGPEELCQNQSVNLHDKKQSDKKNKVQYQIFNLSLTKATFASIQTMYQFTKKTIKQINQNEKVTLKQNFQDSMKEYNHQLYKISKNLPSIFKKEQLQFPSIRISGWYEKVKQACFNNKNEQNQQLILHNPGQRDEDNDFIII</sequence>
<proteinExistence type="predicted"/>
<name>A0A8S1VBR6_PAROT</name>
<organism evidence="1 2">
    <name type="scientific">Paramecium octaurelia</name>
    <dbReference type="NCBI Taxonomy" id="43137"/>
    <lineage>
        <taxon>Eukaryota</taxon>
        <taxon>Sar</taxon>
        <taxon>Alveolata</taxon>
        <taxon>Ciliophora</taxon>
        <taxon>Intramacronucleata</taxon>
        <taxon>Oligohymenophorea</taxon>
        <taxon>Peniculida</taxon>
        <taxon>Parameciidae</taxon>
        <taxon>Paramecium</taxon>
    </lineage>
</organism>
<keyword evidence="2" id="KW-1185">Reference proteome</keyword>
<evidence type="ECO:0000313" key="2">
    <source>
        <dbReference type="Proteomes" id="UP000683925"/>
    </source>
</evidence>
<dbReference type="OMA" id="MYQFTKK"/>
<reference evidence="1" key="1">
    <citation type="submission" date="2021-01" db="EMBL/GenBank/DDBJ databases">
        <authorList>
            <consortium name="Genoscope - CEA"/>
            <person name="William W."/>
        </authorList>
    </citation>
    <scope>NUCLEOTIDE SEQUENCE</scope>
</reference>
<accession>A0A8S1VBR6</accession>
<comment type="caution">
    <text evidence="1">The sequence shown here is derived from an EMBL/GenBank/DDBJ whole genome shotgun (WGS) entry which is preliminary data.</text>
</comment>
<protein>
    <submittedName>
        <fullName evidence="1">Uncharacterized protein</fullName>
    </submittedName>
</protein>
<gene>
    <name evidence="1" type="ORF">POCTA_138.1.T0610197</name>
</gene>
<evidence type="ECO:0000313" key="1">
    <source>
        <dbReference type="EMBL" id="CAD8173202.1"/>
    </source>
</evidence>
<dbReference type="EMBL" id="CAJJDP010000060">
    <property type="protein sequence ID" value="CAD8173202.1"/>
    <property type="molecule type" value="Genomic_DNA"/>
</dbReference>
<dbReference type="Proteomes" id="UP000683925">
    <property type="component" value="Unassembled WGS sequence"/>
</dbReference>
<dbReference type="OrthoDB" id="293612at2759"/>
<dbReference type="AlphaFoldDB" id="A0A8S1VBR6"/>